<evidence type="ECO:0000256" key="2">
    <source>
        <dbReference type="ARBA" id="ARBA00022801"/>
    </source>
</evidence>
<dbReference type="Pfam" id="PF06480">
    <property type="entry name" value="FtsH_ext"/>
    <property type="match status" value="1"/>
</dbReference>
<feature type="domain" description="Peptidase M41 FtsH extracellular" evidence="4">
    <location>
        <begin position="9"/>
        <end position="99"/>
    </location>
</feature>
<organism evidence="5 6">
    <name type="scientific">Tectimicrobiota bacterium</name>
    <dbReference type="NCBI Taxonomy" id="2528274"/>
    <lineage>
        <taxon>Bacteria</taxon>
        <taxon>Pseudomonadati</taxon>
        <taxon>Nitrospinota/Tectimicrobiota group</taxon>
        <taxon>Candidatus Tectimicrobiota</taxon>
    </lineage>
</organism>
<keyword evidence="1" id="KW-0645">Protease</keyword>
<evidence type="ECO:0000313" key="6">
    <source>
        <dbReference type="Proteomes" id="UP000772181"/>
    </source>
</evidence>
<keyword evidence="3" id="KW-0472">Membrane</keyword>
<reference evidence="5" key="1">
    <citation type="submission" date="2020-07" db="EMBL/GenBank/DDBJ databases">
        <title>Huge and variable diversity of episymbiotic CPR bacteria and DPANN archaea in groundwater ecosystems.</title>
        <authorList>
            <person name="He C.Y."/>
            <person name="Keren R."/>
            <person name="Whittaker M."/>
            <person name="Farag I.F."/>
            <person name="Doudna J."/>
            <person name="Cate J.H.D."/>
            <person name="Banfield J.F."/>
        </authorList>
    </citation>
    <scope>NUCLEOTIDE SEQUENCE</scope>
    <source>
        <strain evidence="5">NC_groundwater_1482_Ag_S-0.65um_47_24</strain>
    </source>
</reference>
<name>A0A933GNQ0_UNCTE</name>
<dbReference type="Proteomes" id="UP000772181">
    <property type="component" value="Unassembled WGS sequence"/>
</dbReference>
<dbReference type="EMBL" id="JACQWF010000434">
    <property type="protein sequence ID" value="MBI4596708.1"/>
    <property type="molecule type" value="Genomic_DNA"/>
</dbReference>
<dbReference type="GO" id="GO:0006508">
    <property type="term" value="P:proteolysis"/>
    <property type="evidence" value="ECO:0007669"/>
    <property type="project" value="UniProtKB-KW"/>
</dbReference>
<sequence length="145" mass="16893">MEKKIKFNVLYIFLAVWGVIILHSLWIRIYPQVQQIPYSQFQTYLSEGRVEEIRISKTQIQGKVKNPEQGAPANFTTIRVEPELAETLSEQNVRFAGEIESTFMRDLLSWVVPVLLFAAVLPRGVAWATSWQSVRIKQRSTWRKK</sequence>
<proteinExistence type="predicted"/>
<gene>
    <name evidence="5" type="ORF">HY730_10110</name>
</gene>
<dbReference type="GO" id="GO:0008270">
    <property type="term" value="F:zinc ion binding"/>
    <property type="evidence" value="ECO:0007669"/>
    <property type="project" value="InterPro"/>
</dbReference>
<accession>A0A933GNQ0</accession>
<dbReference type="InterPro" id="IPR011546">
    <property type="entry name" value="Pept_M41_FtsH_extracell"/>
</dbReference>
<evidence type="ECO:0000256" key="3">
    <source>
        <dbReference type="SAM" id="Phobius"/>
    </source>
</evidence>
<dbReference type="GO" id="GO:0016020">
    <property type="term" value="C:membrane"/>
    <property type="evidence" value="ECO:0007669"/>
    <property type="project" value="InterPro"/>
</dbReference>
<comment type="caution">
    <text evidence="5">The sequence shown here is derived from an EMBL/GenBank/DDBJ whole genome shotgun (WGS) entry which is preliminary data.</text>
</comment>
<feature type="transmembrane region" description="Helical" evidence="3">
    <location>
        <begin position="7"/>
        <end position="29"/>
    </location>
</feature>
<dbReference type="GO" id="GO:0004222">
    <property type="term" value="F:metalloendopeptidase activity"/>
    <property type="evidence" value="ECO:0007669"/>
    <property type="project" value="InterPro"/>
</dbReference>
<keyword evidence="2" id="KW-0378">Hydrolase</keyword>
<dbReference type="Gene3D" id="3.30.720.210">
    <property type="match status" value="1"/>
</dbReference>
<protein>
    <submittedName>
        <fullName evidence="5">ATP-dependent metallopeptidase FtsH/Yme1/Tma family protein</fullName>
    </submittedName>
</protein>
<keyword evidence="3" id="KW-0812">Transmembrane</keyword>
<dbReference type="GO" id="GO:0005524">
    <property type="term" value="F:ATP binding"/>
    <property type="evidence" value="ECO:0007669"/>
    <property type="project" value="InterPro"/>
</dbReference>
<dbReference type="GO" id="GO:0004176">
    <property type="term" value="F:ATP-dependent peptidase activity"/>
    <property type="evidence" value="ECO:0007669"/>
    <property type="project" value="InterPro"/>
</dbReference>
<dbReference type="AlphaFoldDB" id="A0A933GNQ0"/>
<evidence type="ECO:0000256" key="1">
    <source>
        <dbReference type="ARBA" id="ARBA00022670"/>
    </source>
</evidence>
<feature type="transmembrane region" description="Helical" evidence="3">
    <location>
        <begin position="107"/>
        <end position="129"/>
    </location>
</feature>
<keyword evidence="3" id="KW-1133">Transmembrane helix</keyword>
<evidence type="ECO:0000313" key="5">
    <source>
        <dbReference type="EMBL" id="MBI4596708.1"/>
    </source>
</evidence>
<evidence type="ECO:0000259" key="4">
    <source>
        <dbReference type="Pfam" id="PF06480"/>
    </source>
</evidence>